<sequence>MNLKMFWGLFHYILKVIHTVSLSLIILGRMPIMVLDQDTIQSSNAVYLSLL</sequence>
<protein>
    <submittedName>
        <fullName evidence="2">Uncharacterized protein</fullName>
    </submittedName>
</protein>
<name>A0A2P2K605_RHIMU</name>
<proteinExistence type="predicted"/>
<feature type="transmembrane region" description="Helical" evidence="1">
    <location>
        <begin position="6"/>
        <end position="27"/>
    </location>
</feature>
<dbReference type="AlphaFoldDB" id="A0A2P2K605"/>
<reference evidence="2" key="1">
    <citation type="submission" date="2018-02" db="EMBL/GenBank/DDBJ databases">
        <title>Rhizophora mucronata_Transcriptome.</title>
        <authorList>
            <person name="Meera S.P."/>
            <person name="Sreeshan A."/>
            <person name="Augustine A."/>
        </authorList>
    </citation>
    <scope>NUCLEOTIDE SEQUENCE</scope>
    <source>
        <tissue evidence="2">Leaf</tissue>
    </source>
</reference>
<keyword evidence="1" id="KW-1133">Transmembrane helix</keyword>
<keyword evidence="1" id="KW-0472">Membrane</keyword>
<evidence type="ECO:0000313" key="2">
    <source>
        <dbReference type="EMBL" id="MBX01109.1"/>
    </source>
</evidence>
<dbReference type="EMBL" id="GGEC01020625">
    <property type="protein sequence ID" value="MBX01109.1"/>
    <property type="molecule type" value="Transcribed_RNA"/>
</dbReference>
<keyword evidence="1" id="KW-0812">Transmembrane</keyword>
<evidence type="ECO:0000256" key="1">
    <source>
        <dbReference type="SAM" id="Phobius"/>
    </source>
</evidence>
<organism evidence="2">
    <name type="scientific">Rhizophora mucronata</name>
    <name type="common">Asiatic mangrove</name>
    <dbReference type="NCBI Taxonomy" id="61149"/>
    <lineage>
        <taxon>Eukaryota</taxon>
        <taxon>Viridiplantae</taxon>
        <taxon>Streptophyta</taxon>
        <taxon>Embryophyta</taxon>
        <taxon>Tracheophyta</taxon>
        <taxon>Spermatophyta</taxon>
        <taxon>Magnoliopsida</taxon>
        <taxon>eudicotyledons</taxon>
        <taxon>Gunneridae</taxon>
        <taxon>Pentapetalae</taxon>
        <taxon>rosids</taxon>
        <taxon>fabids</taxon>
        <taxon>Malpighiales</taxon>
        <taxon>Rhizophoraceae</taxon>
        <taxon>Rhizophora</taxon>
    </lineage>
</organism>
<accession>A0A2P2K605</accession>